<protein>
    <submittedName>
        <fullName evidence="2">Uncharacterized protein</fullName>
    </submittedName>
</protein>
<reference evidence="2 3" key="1">
    <citation type="journal article" date="2013" name="Curr. Biol.">
        <title>The Genome of the Foraminiferan Reticulomyxa filosa.</title>
        <authorList>
            <person name="Glockner G."/>
            <person name="Hulsmann N."/>
            <person name="Schleicher M."/>
            <person name="Noegel A.A."/>
            <person name="Eichinger L."/>
            <person name="Gallinger C."/>
            <person name="Pawlowski J."/>
            <person name="Sierra R."/>
            <person name="Euteneuer U."/>
            <person name="Pillet L."/>
            <person name="Moustafa A."/>
            <person name="Platzer M."/>
            <person name="Groth M."/>
            <person name="Szafranski K."/>
            <person name="Schliwa M."/>
        </authorList>
    </citation>
    <scope>NUCLEOTIDE SEQUENCE [LARGE SCALE GENOMIC DNA]</scope>
</reference>
<feature type="region of interest" description="Disordered" evidence="1">
    <location>
        <begin position="261"/>
        <end position="281"/>
    </location>
</feature>
<proteinExistence type="predicted"/>
<evidence type="ECO:0000313" key="3">
    <source>
        <dbReference type="Proteomes" id="UP000023152"/>
    </source>
</evidence>
<evidence type="ECO:0000256" key="1">
    <source>
        <dbReference type="SAM" id="MobiDB-lite"/>
    </source>
</evidence>
<feature type="region of interest" description="Disordered" evidence="1">
    <location>
        <begin position="181"/>
        <end position="202"/>
    </location>
</feature>
<dbReference type="AlphaFoldDB" id="X6N781"/>
<organism evidence="2 3">
    <name type="scientific">Reticulomyxa filosa</name>
    <dbReference type="NCBI Taxonomy" id="46433"/>
    <lineage>
        <taxon>Eukaryota</taxon>
        <taxon>Sar</taxon>
        <taxon>Rhizaria</taxon>
        <taxon>Retaria</taxon>
        <taxon>Foraminifera</taxon>
        <taxon>Monothalamids</taxon>
        <taxon>Reticulomyxidae</taxon>
        <taxon>Reticulomyxa</taxon>
    </lineage>
</organism>
<sequence length="356" mass="39818">MKERLTTMEKKNRMLQKQLEAKTSADKEMDDAKSMQSGTNDAFSNMISIWQSKQRKLYQQIDHLRKELESVQTQKLALDLANQKLRHAVSAEQDLNNTIGDHVNQAHANCKLLQALVKCIRDRCVRTSKWQSNALSTYVFHLESELFALANVLNAIALEKVKTTGSRRCLTLFSSQMSDTPIANPCPKPRGASNGHDTTRPTQVATMRPKGVLRISLPKPTHGGSDTGIDLGVNANVDTNNDCPNAHALPSRTLVSRDKCNGHSRKPIAKGSPLPPSRHSVSDHYSRALLRPGKVEAASERVSSFLGTGKSASIHKKTVESNFILTSTYSYITYTYICIYIMRLCNWMERQLSWNH</sequence>
<keyword evidence="3" id="KW-1185">Reference proteome</keyword>
<evidence type="ECO:0000313" key="2">
    <source>
        <dbReference type="EMBL" id="ETO21614.1"/>
    </source>
</evidence>
<gene>
    <name evidence="2" type="ORF">RFI_15588</name>
</gene>
<dbReference type="Proteomes" id="UP000023152">
    <property type="component" value="Unassembled WGS sequence"/>
</dbReference>
<accession>X6N781</accession>
<name>X6N781_RETFI</name>
<dbReference type="EMBL" id="ASPP01011451">
    <property type="protein sequence ID" value="ETO21614.1"/>
    <property type="molecule type" value="Genomic_DNA"/>
</dbReference>
<comment type="caution">
    <text evidence="2">The sequence shown here is derived from an EMBL/GenBank/DDBJ whole genome shotgun (WGS) entry which is preliminary data.</text>
</comment>